<organism evidence="1 2">
    <name type="scientific">Sunxiuqinia dokdonensis</name>
    <dbReference type="NCBI Taxonomy" id="1409788"/>
    <lineage>
        <taxon>Bacteria</taxon>
        <taxon>Pseudomonadati</taxon>
        <taxon>Bacteroidota</taxon>
        <taxon>Bacteroidia</taxon>
        <taxon>Marinilabiliales</taxon>
        <taxon>Prolixibacteraceae</taxon>
        <taxon>Sunxiuqinia</taxon>
    </lineage>
</organism>
<dbReference type="Proteomes" id="UP000036958">
    <property type="component" value="Unassembled WGS sequence"/>
</dbReference>
<protein>
    <submittedName>
        <fullName evidence="1">Uncharacterized protein</fullName>
    </submittedName>
</protein>
<sequence>MYLLFYCGAKLVKTRISAHAYGKKKAEKKDFNRAKMVDTG</sequence>
<evidence type="ECO:0000313" key="2">
    <source>
        <dbReference type="Proteomes" id="UP000036958"/>
    </source>
</evidence>
<dbReference type="EMBL" id="LGIA01000145">
    <property type="protein sequence ID" value="KOH45329.1"/>
    <property type="molecule type" value="Genomic_DNA"/>
</dbReference>
<accession>A0A0L8VA66</accession>
<reference evidence="2" key="1">
    <citation type="submission" date="2015-07" db="EMBL/GenBank/DDBJ databases">
        <title>Genome sequencing of Sunxiuqinia dokdonensis strain SK.</title>
        <authorList>
            <person name="Ahn S."/>
            <person name="Kim B.-C."/>
        </authorList>
    </citation>
    <scope>NUCLEOTIDE SEQUENCE [LARGE SCALE GENOMIC DNA]</scope>
    <source>
        <strain evidence="2">SK</strain>
    </source>
</reference>
<keyword evidence="2" id="KW-1185">Reference proteome</keyword>
<gene>
    <name evidence="1" type="ORF">NC99_18470</name>
</gene>
<proteinExistence type="predicted"/>
<name>A0A0L8VA66_9BACT</name>
<evidence type="ECO:0000313" key="1">
    <source>
        <dbReference type="EMBL" id="KOH45329.1"/>
    </source>
</evidence>
<dbReference type="AlphaFoldDB" id="A0A0L8VA66"/>
<comment type="caution">
    <text evidence="1">The sequence shown here is derived from an EMBL/GenBank/DDBJ whole genome shotgun (WGS) entry which is preliminary data.</text>
</comment>